<protein>
    <submittedName>
        <fullName evidence="1">Uncharacterized protein</fullName>
    </submittedName>
</protein>
<sequence>MLMDDQFDLEVVDIRAMPDEELDDVVGGTGTLSLCVTC</sequence>
<name>A0A4R2K6H0_9PSEU</name>
<evidence type="ECO:0000313" key="2">
    <source>
        <dbReference type="Proteomes" id="UP000295680"/>
    </source>
</evidence>
<evidence type="ECO:0000313" key="1">
    <source>
        <dbReference type="EMBL" id="TCO61925.1"/>
    </source>
</evidence>
<organism evidence="1 2">
    <name type="scientific">Actinocrispum wychmicini</name>
    <dbReference type="NCBI Taxonomy" id="1213861"/>
    <lineage>
        <taxon>Bacteria</taxon>
        <taxon>Bacillati</taxon>
        <taxon>Actinomycetota</taxon>
        <taxon>Actinomycetes</taxon>
        <taxon>Pseudonocardiales</taxon>
        <taxon>Pseudonocardiaceae</taxon>
        <taxon>Actinocrispum</taxon>
    </lineage>
</organism>
<reference evidence="1 2" key="1">
    <citation type="submission" date="2019-03" db="EMBL/GenBank/DDBJ databases">
        <title>Genomic Encyclopedia of Type Strains, Phase IV (KMG-IV): sequencing the most valuable type-strain genomes for metagenomic binning, comparative biology and taxonomic classification.</title>
        <authorList>
            <person name="Goeker M."/>
        </authorList>
    </citation>
    <scope>NUCLEOTIDE SEQUENCE [LARGE SCALE GENOMIC DNA]</scope>
    <source>
        <strain evidence="1 2">DSM 45934</strain>
    </source>
</reference>
<accession>A0A4R2K6H0</accession>
<proteinExistence type="predicted"/>
<gene>
    <name evidence="1" type="ORF">EV192_10262</name>
</gene>
<comment type="caution">
    <text evidence="1">The sequence shown here is derived from an EMBL/GenBank/DDBJ whole genome shotgun (WGS) entry which is preliminary data.</text>
</comment>
<dbReference type="Proteomes" id="UP000295680">
    <property type="component" value="Unassembled WGS sequence"/>
</dbReference>
<dbReference type="EMBL" id="SLWS01000002">
    <property type="protein sequence ID" value="TCO61925.1"/>
    <property type="molecule type" value="Genomic_DNA"/>
</dbReference>
<dbReference type="AlphaFoldDB" id="A0A4R2K6H0"/>
<keyword evidence="2" id="KW-1185">Reference proteome</keyword>